<accession>A0A2U1PIS9</accession>
<dbReference type="AlphaFoldDB" id="A0A2U1PIS9"/>
<protein>
    <submittedName>
        <fullName evidence="1">Acyl-coenzyme A thioesterase 13</fullName>
    </submittedName>
</protein>
<dbReference type="OrthoDB" id="46529at2759"/>
<organism evidence="1 2">
    <name type="scientific">Artemisia annua</name>
    <name type="common">Sweet wormwood</name>
    <dbReference type="NCBI Taxonomy" id="35608"/>
    <lineage>
        <taxon>Eukaryota</taxon>
        <taxon>Viridiplantae</taxon>
        <taxon>Streptophyta</taxon>
        <taxon>Embryophyta</taxon>
        <taxon>Tracheophyta</taxon>
        <taxon>Spermatophyta</taxon>
        <taxon>Magnoliopsida</taxon>
        <taxon>eudicotyledons</taxon>
        <taxon>Gunneridae</taxon>
        <taxon>Pentapetalae</taxon>
        <taxon>asterids</taxon>
        <taxon>campanulids</taxon>
        <taxon>Asterales</taxon>
        <taxon>Asteraceae</taxon>
        <taxon>Asteroideae</taxon>
        <taxon>Anthemideae</taxon>
        <taxon>Artemisiinae</taxon>
        <taxon>Artemisia</taxon>
    </lineage>
</organism>
<comment type="caution">
    <text evidence="1">The sequence shown here is derived from an EMBL/GenBank/DDBJ whole genome shotgun (WGS) entry which is preliminary data.</text>
</comment>
<proteinExistence type="predicted"/>
<dbReference type="Gene3D" id="3.10.129.10">
    <property type="entry name" value="Hotdog Thioesterase"/>
    <property type="match status" value="1"/>
</dbReference>
<dbReference type="Proteomes" id="UP000245207">
    <property type="component" value="Unassembled WGS sequence"/>
</dbReference>
<reference evidence="1 2" key="1">
    <citation type="journal article" date="2018" name="Mol. Plant">
        <title>The genome of Artemisia annua provides insight into the evolution of Asteraceae family and artemisinin biosynthesis.</title>
        <authorList>
            <person name="Shen Q."/>
            <person name="Zhang L."/>
            <person name="Liao Z."/>
            <person name="Wang S."/>
            <person name="Yan T."/>
            <person name="Shi P."/>
            <person name="Liu M."/>
            <person name="Fu X."/>
            <person name="Pan Q."/>
            <person name="Wang Y."/>
            <person name="Lv Z."/>
            <person name="Lu X."/>
            <person name="Zhang F."/>
            <person name="Jiang W."/>
            <person name="Ma Y."/>
            <person name="Chen M."/>
            <person name="Hao X."/>
            <person name="Li L."/>
            <person name="Tang Y."/>
            <person name="Lv G."/>
            <person name="Zhou Y."/>
            <person name="Sun X."/>
            <person name="Brodelius P.E."/>
            <person name="Rose J.K.C."/>
            <person name="Tang K."/>
        </authorList>
    </citation>
    <scope>NUCLEOTIDE SEQUENCE [LARGE SCALE GENOMIC DNA]</scope>
    <source>
        <strain evidence="2">cv. Huhao1</strain>
        <tissue evidence="1">Leaf</tissue>
    </source>
</reference>
<name>A0A2U1PIS9_ARTAN</name>
<gene>
    <name evidence="1" type="ORF">CTI12_AA148420</name>
</gene>
<evidence type="ECO:0000313" key="1">
    <source>
        <dbReference type="EMBL" id="PWA85664.1"/>
    </source>
</evidence>
<dbReference type="EMBL" id="PKPP01001101">
    <property type="protein sequence ID" value="PWA85664.1"/>
    <property type="molecule type" value="Genomic_DNA"/>
</dbReference>
<keyword evidence="2" id="KW-1185">Reference proteome</keyword>
<dbReference type="STRING" id="35608.A0A2U1PIS9"/>
<sequence length="90" mass="10243">MAKVVRDSHEDISGLVVDYYTATVPPRVNSRQFICYDDKPIAMAEVTVNVYVVRSGRNLIVVAIEFKLKDSERLAYLCRATFYNTPVARL</sequence>
<evidence type="ECO:0000313" key="2">
    <source>
        <dbReference type="Proteomes" id="UP000245207"/>
    </source>
</evidence>